<dbReference type="KEGG" id="emc:129336669"/>
<evidence type="ECO:0000313" key="5">
    <source>
        <dbReference type="Proteomes" id="UP001190640"/>
    </source>
</evidence>
<dbReference type="InterPro" id="IPR040396">
    <property type="entry name" value="PAIP2-like"/>
</dbReference>
<dbReference type="CTD" id="400961"/>
<comment type="similarity">
    <text evidence="1">Belongs to the PAIP2 family.</text>
</comment>
<organism evidence="5 6">
    <name type="scientific">Eublepharis macularius</name>
    <name type="common">Leopard gecko</name>
    <name type="synonym">Cyrtodactylus macularius</name>
    <dbReference type="NCBI Taxonomy" id="481883"/>
    <lineage>
        <taxon>Eukaryota</taxon>
        <taxon>Metazoa</taxon>
        <taxon>Chordata</taxon>
        <taxon>Craniata</taxon>
        <taxon>Vertebrata</taxon>
        <taxon>Euteleostomi</taxon>
        <taxon>Lepidosauria</taxon>
        <taxon>Squamata</taxon>
        <taxon>Bifurcata</taxon>
        <taxon>Gekkota</taxon>
        <taxon>Eublepharidae</taxon>
        <taxon>Eublepharinae</taxon>
        <taxon>Eublepharis</taxon>
    </lineage>
</organism>
<evidence type="ECO:0000256" key="4">
    <source>
        <dbReference type="SAM" id="MobiDB-lite"/>
    </source>
</evidence>
<dbReference type="RefSeq" id="XP_054845915.1">
    <property type="nucleotide sequence ID" value="XM_054989940.1"/>
</dbReference>
<accession>A0AA97L7L9</accession>
<keyword evidence="3" id="KW-0810">Translation regulation</keyword>
<evidence type="ECO:0000313" key="6">
    <source>
        <dbReference type="RefSeq" id="XP_054845915.1"/>
    </source>
</evidence>
<feature type="region of interest" description="Disordered" evidence="4">
    <location>
        <begin position="51"/>
        <end position="79"/>
    </location>
</feature>
<keyword evidence="2" id="KW-0832">Ubl conjugation</keyword>
<feature type="compositionally biased region" description="Basic and acidic residues" evidence="4">
    <location>
        <begin position="64"/>
        <end position="79"/>
    </location>
</feature>
<dbReference type="PANTHER" id="PTHR13154">
    <property type="entry name" value="POLYADENYLATE-BINDING PROTEIN-INTERACTING PROTEIN 2"/>
    <property type="match status" value="1"/>
</dbReference>
<name>A0AA97L7L9_EUBMA</name>
<keyword evidence="5" id="KW-1185">Reference proteome</keyword>
<dbReference type="AlphaFoldDB" id="A0AA97L7L9"/>
<dbReference type="InterPro" id="IPR009818">
    <property type="entry name" value="PAM2_motif"/>
</dbReference>
<dbReference type="GO" id="GO:0000900">
    <property type="term" value="F:mRNA regulatory element binding translation repressor activity"/>
    <property type="evidence" value="ECO:0007669"/>
    <property type="project" value="InterPro"/>
</dbReference>
<protein>
    <submittedName>
        <fullName evidence="6">Polyadenylate-binding protein-interacting protein 2B isoform X1</fullName>
    </submittedName>
</protein>
<gene>
    <name evidence="6" type="primary">PAIP2B</name>
</gene>
<proteinExistence type="inferred from homology"/>
<evidence type="ECO:0000256" key="2">
    <source>
        <dbReference type="ARBA" id="ARBA00022843"/>
    </source>
</evidence>
<dbReference type="GeneID" id="129336669"/>
<dbReference type="GO" id="GO:0045947">
    <property type="term" value="P:negative regulation of translational initiation"/>
    <property type="evidence" value="ECO:0007669"/>
    <property type="project" value="InterPro"/>
</dbReference>
<dbReference type="Proteomes" id="UP001190640">
    <property type="component" value="Chromosome 10"/>
</dbReference>
<dbReference type="Pfam" id="PF07145">
    <property type="entry name" value="PAM2"/>
    <property type="match status" value="1"/>
</dbReference>
<reference evidence="6" key="1">
    <citation type="submission" date="2025-08" db="UniProtKB">
        <authorList>
            <consortium name="RefSeq"/>
        </authorList>
    </citation>
    <scope>IDENTIFICATION</scope>
    <source>
        <tissue evidence="6">Blood</tissue>
    </source>
</reference>
<evidence type="ECO:0000256" key="3">
    <source>
        <dbReference type="ARBA" id="ARBA00022845"/>
    </source>
</evidence>
<feature type="region of interest" description="Disordered" evidence="4">
    <location>
        <begin position="1"/>
        <end position="25"/>
    </location>
</feature>
<evidence type="ECO:0000256" key="1">
    <source>
        <dbReference type="ARBA" id="ARBA00006858"/>
    </source>
</evidence>
<dbReference type="GO" id="GO:0005737">
    <property type="term" value="C:cytoplasm"/>
    <property type="evidence" value="ECO:0007669"/>
    <property type="project" value="TreeGrafter"/>
</dbReference>
<dbReference type="PANTHER" id="PTHR13154:SF5">
    <property type="entry name" value="POLYADENYLATE-BINDING PROTEIN-INTERACTING PROTEIN 2B"/>
    <property type="match status" value="1"/>
</dbReference>
<sequence>MDPAPPFPKESAPSPAGFQHSHLSGLDPCLSPGPVILLETRVDSIMMNGSNVANTTTTSTTPAKSKEDQVVNGHDEKENNPFAEYMWMENEEDFNRQVEEELQEQEFLDRCFQEMLDEEDQDWFIPSRDLPQGIGQLQQQLNGLSVSDSHVSEDILSKSTLNPDAKEFIPGVKY</sequence>